<evidence type="ECO:0000313" key="1">
    <source>
        <dbReference type="EMBL" id="KAJ7027449.1"/>
    </source>
</evidence>
<gene>
    <name evidence="1" type="ORF">C8F04DRAFT_1267020</name>
</gene>
<dbReference type="AlphaFoldDB" id="A0AAD6SH70"/>
<organism evidence="1 2">
    <name type="scientific">Mycena alexandri</name>
    <dbReference type="NCBI Taxonomy" id="1745969"/>
    <lineage>
        <taxon>Eukaryota</taxon>
        <taxon>Fungi</taxon>
        <taxon>Dikarya</taxon>
        <taxon>Basidiomycota</taxon>
        <taxon>Agaricomycotina</taxon>
        <taxon>Agaricomycetes</taxon>
        <taxon>Agaricomycetidae</taxon>
        <taxon>Agaricales</taxon>
        <taxon>Marasmiineae</taxon>
        <taxon>Mycenaceae</taxon>
        <taxon>Mycena</taxon>
    </lineage>
</organism>
<sequence>MSAHTYYLLFRPGARRAQRSLDIPRESADVVLSSADIRKNIISIINLVWDTGIAVGMQQLPNLIAPDSTIYCTDCGLSTIRHAKNTPVLFVWLKSMDIDFFSRFKSARYALAFFIPSESPFQVADLSFMLLRLQDFHIRDNDYHRFDLLSLCYELGPNGVYGLLLYDECFHPVFRKAVRQMRQNPEKYQSTQFKHPISTWPPESEPSSVATDKNIRKLMVRIR</sequence>
<comment type="caution">
    <text evidence="1">The sequence shown here is derived from an EMBL/GenBank/DDBJ whole genome shotgun (WGS) entry which is preliminary data.</text>
</comment>
<accession>A0AAD6SH70</accession>
<keyword evidence="2" id="KW-1185">Reference proteome</keyword>
<dbReference type="EMBL" id="JARJCM010000124">
    <property type="protein sequence ID" value="KAJ7027449.1"/>
    <property type="molecule type" value="Genomic_DNA"/>
</dbReference>
<protein>
    <submittedName>
        <fullName evidence="1">Uncharacterized protein</fullName>
    </submittedName>
</protein>
<name>A0AAD6SH70_9AGAR</name>
<proteinExistence type="predicted"/>
<reference evidence="1" key="1">
    <citation type="submission" date="2023-03" db="EMBL/GenBank/DDBJ databases">
        <title>Massive genome expansion in bonnet fungi (Mycena s.s.) driven by repeated elements and novel gene families across ecological guilds.</title>
        <authorList>
            <consortium name="Lawrence Berkeley National Laboratory"/>
            <person name="Harder C.B."/>
            <person name="Miyauchi S."/>
            <person name="Viragh M."/>
            <person name="Kuo A."/>
            <person name="Thoen E."/>
            <person name="Andreopoulos B."/>
            <person name="Lu D."/>
            <person name="Skrede I."/>
            <person name="Drula E."/>
            <person name="Henrissat B."/>
            <person name="Morin E."/>
            <person name="Kohler A."/>
            <person name="Barry K."/>
            <person name="LaButti K."/>
            <person name="Morin E."/>
            <person name="Salamov A."/>
            <person name="Lipzen A."/>
            <person name="Mereny Z."/>
            <person name="Hegedus B."/>
            <person name="Baldrian P."/>
            <person name="Stursova M."/>
            <person name="Weitz H."/>
            <person name="Taylor A."/>
            <person name="Grigoriev I.V."/>
            <person name="Nagy L.G."/>
            <person name="Martin F."/>
            <person name="Kauserud H."/>
        </authorList>
    </citation>
    <scope>NUCLEOTIDE SEQUENCE</scope>
    <source>
        <strain evidence="1">CBHHK200</strain>
    </source>
</reference>
<dbReference type="Proteomes" id="UP001218188">
    <property type="component" value="Unassembled WGS sequence"/>
</dbReference>
<evidence type="ECO:0000313" key="2">
    <source>
        <dbReference type="Proteomes" id="UP001218188"/>
    </source>
</evidence>